<evidence type="ECO:0000313" key="2">
    <source>
        <dbReference type="EMBL" id="KAF8650857.1"/>
    </source>
</evidence>
<name>A0A835A6P6_9POAL</name>
<evidence type="ECO:0000256" key="1">
    <source>
        <dbReference type="SAM" id="Coils"/>
    </source>
</evidence>
<comment type="caution">
    <text evidence="2">The sequence shown here is derived from an EMBL/GenBank/DDBJ whole genome shotgun (WGS) entry which is preliminary data.</text>
</comment>
<protein>
    <submittedName>
        <fullName evidence="2">Uncharacterized protein</fullName>
    </submittedName>
</protein>
<proteinExistence type="predicted"/>
<reference evidence="2" key="1">
    <citation type="submission" date="2020-07" db="EMBL/GenBank/DDBJ databases">
        <title>Genome sequence and genetic diversity analysis of an under-domesticated orphan crop, white fonio (Digitaria exilis).</title>
        <authorList>
            <person name="Bennetzen J.L."/>
            <person name="Chen S."/>
            <person name="Ma X."/>
            <person name="Wang X."/>
            <person name="Yssel A.E.J."/>
            <person name="Chaluvadi S.R."/>
            <person name="Johnson M."/>
            <person name="Gangashetty P."/>
            <person name="Hamidou F."/>
            <person name="Sanogo M.D."/>
            <person name="Zwaenepoel A."/>
            <person name="Wallace J."/>
            <person name="Van De Peer Y."/>
            <person name="Van Deynze A."/>
        </authorList>
    </citation>
    <scope>NUCLEOTIDE SEQUENCE</scope>
    <source>
        <tissue evidence="2">Leaves</tissue>
    </source>
</reference>
<dbReference type="Proteomes" id="UP000636709">
    <property type="component" value="Unassembled WGS sequence"/>
</dbReference>
<evidence type="ECO:0000313" key="3">
    <source>
        <dbReference type="Proteomes" id="UP000636709"/>
    </source>
</evidence>
<keyword evidence="1" id="KW-0175">Coiled coil</keyword>
<dbReference type="EMBL" id="JACEFO010002708">
    <property type="protein sequence ID" value="KAF8650857.1"/>
    <property type="molecule type" value="Genomic_DNA"/>
</dbReference>
<feature type="coiled-coil region" evidence="1">
    <location>
        <begin position="128"/>
        <end position="179"/>
    </location>
</feature>
<dbReference type="OrthoDB" id="672329at2759"/>
<dbReference type="AlphaFoldDB" id="A0A835A6P6"/>
<sequence length="183" mass="20973">MRLRQCMQNNSRLQQLSIPTLARFFCNKTASPLGKNKTTREDSEFEYDPLQDDIAEELIDDHAAKVIVLHLRRALRQRLLRTQRNKLQALLMESDGFDPHDDESNMAAGADVITNPAGDNQRTDQAQLEREKMENAELLSIVNNQRKQLEEADQARIRMEEMSKRCADLEAKVNLLLGANRPS</sequence>
<gene>
    <name evidence="2" type="ORF">HU200_063765</name>
</gene>
<organism evidence="2 3">
    <name type="scientific">Digitaria exilis</name>
    <dbReference type="NCBI Taxonomy" id="1010633"/>
    <lineage>
        <taxon>Eukaryota</taxon>
        <taxon>Viridiplantae</taxon>
        <taxon>Streptophyta</taxon>
        <taxon>Embryophyta</taxon>
        <taxon>Tracheophyta</taxon>
        <taxon>Spermatophyta</taxon>
        <taxon>Magnoliopsida</taxon>
        <taxon>Liliopsida</taxon>
        <taxon>Poales</taxon>
        <taxon>Poaceae</taxon>
        <taxon>PACMAD clade</taxon>
        <taxon>Panicoideae</taxon>
        <taxon>Panicodae</taxon>
        <taxon>Paniceae</taxon>
        <taxon>Anthephorinae</taxon>
        <taxon>Digitaria</taxon>
    </lineage>
</organism>
<accession>A0A835A6P6</accession>
<keyword evidence="3" id="KW-1185">Reference proteome</keyword>